<dbReference type="FunFam" id="2.60.200.20:FF:000021">
    <property type="entry name" value="Kinesin family protein"/>
    <property type="match status" value="1"/>
</dbReference>
<dbReference type="CDD" id="cd22249">
    <property type="entry name" value="UDM1_RNF168_RNF169-like"/>
    <property type="match status" value="1"/>
</dbReference>
<dbReference type="GO" id="GO:0005546">
    <property type="term" value="F:phosphatidylinositol-4,5-bisphosphate binding"/>
    <property type="evidence" value="ECO:0007669"/>
    <property type="project" value="UniProtKB-ARBA"/>
</dbReference>
<evidence type="ECO:0000256" key="7">
    <source>
        <dbReference type="ARBA" id="ARBA00023054"/>
    </source>
</evidence>
<dbReference type="EMBL" id="JAGMUU010000007">
    <property type="protein sequence ID" value="KAH7149442.1"/>
    <property type="molecule type" value="Genomic_DNA"/>
</dbReference>
<feature type="region of interest" description="Disordered" evidence="12">
    <location>
        <begin position="614"/>
        <end position="641"/>
    </location>
</feature>
<dbReference type="InterPro" id="IPR027417">
    <property type="entry name" value="P-loop_NTPase"/>
</dbReference>
<dbReference type="FunFam" id="3.40.850.10:FF:000047">
    <property type="entry name" value="Kinesin family protein"/>
    <property type="match status" value="1"/>
</dbReference>
<dbReference type="InterPro" id="IPR019821">
    <property type="entry name" value="Kinesin_motor_CS"/>
</dbReference>
<keyword evidence="8 10" id="KW-0505">Motor protein</keyword>
<evidence type="ECO:0000256" key="5">
    <source>
        <dbReference type="ARBA" id="ARBA00022741"/>
    </source>
</evidence>
<evidence type="ECO:0000256" key="6">
    <source>
        <dbReference type="ARBA" id="ARBA00022840"/>
    </source>
</evidence>
<dbReference type="PROSITE" id="PS50003">
    <property type="entry name" value="PH_DOMAIN"/>
    <property type="match status" value="1"/>
</dbReference>
<evidence type="ECO:0000256" key="8">
    <source>
        <dbReference type="ARBA" id="ARBA00023175"/>
    </source>
</evidence>
<evidence type="ECO:0000256" key="12">
    <source>
        <dbReference type="SAM" id="MobiDB-lite"/>
    </source>
</evidence>
<accession>A0A9P9EZJ5</accession>
<dbReference type="InterPro" id="IPR008984">
    <property type="entry name" value="SMAD_FHA_dom_sf"/>
</dbReference>
<evidence type="ECO:0000256" key="4">
    <source>
        <dbReference type="ARBA" id="ARBA00022701"/>
    </source>
</evidence>
<dbReference type="GO" id="GO:0008574">
    <property type="term" value="F:plus-end-directed microtubule motor activity"/>
    <property type="evidence" value="ECO:0007669"/>
    <property type="project" value="UniProtKB-ARBA"/>
</dbReference>
<comment type="caution">
    <text evidence="15">The sequence shown here is derived from an EMBL/GenBank/DDBJ whole genome shotgun (WGS) entry which is preliminary data.</text>
</comment>
<dbReference type="Pfam" id="PF00498">
    <property type="entry name" value="FHA"/>
    <property type="match status" value="1"/>
</dbReference>
<dbReference type="GO" id="GO:0005874">
    <property type="term" value="C:microtubule"/>
    <property type="evidence" value="ECO:0007669"/>
    <property type="project" value="UniProtKB-KW"/>
</dbReference>
<evidence type="ECO:0000313" key="16">
    <source>
        <dbReference type="Proteomes" id="UP000717696"/>
    </source>
</evidence>
<dbReference type="Gene3D" id="6.10.250.2520">
    <property type="match status" value="1"/>
</dbReference>
<dbReference type="InterPro" id="IPR036961">
    <property type="entry name" value="Kinesin_motor_dom_sf"/>
</dbReference>
<sequence>MAPAGGGNIKVVVRVRPFNGREIDRGSKQVIAMKGNQTVLTTPDGKGVKDNAPKTFAFDRSYWSFNKSDSNYAGQSNLFDDLGLPLLENAFQGYNNCIFAYGQTGSGKSYSMMGYGKEVGIIPMICQDMFRRIDDIQQDKVTKCTVEVSYLEIYNERVRDLLNPSTKGNLKVREHPSTGPYVEDLAKLVVSSFQEIENLMDEGNKARTVAATNMNETSSRSHAVFTLMLTQKKYDVETKMEMEKVAKISLVDLAGSERATSTGATGARLKEGAEINRSLSTLGRVIAALADLSTGGKKKKGGGQVPYRDSVLTWLLKDSLGGNSMTAMIAAISPADINYDETLSTLRYADSAKRIKNHAVVNEDANARMIRELKEELSLLRSKLGGGTPGGVGGAAVPPEEVYAEGTPLEKQMVSITGSDGVVKKVSKAEIAEQLSQSEKLLTDLNQTWEEKLLKTEEIHKERETALEELGISIEKGFVGLHTPKKMPHLVNLSDDPLLAECLVYNLKPGTTTVGNVDTNADHQANIRLNGTRILHDHCTFENTADGTVMLLPQEGASVMVNGRRVTEPKQLHSGYRVILGDFHIFRFNHPMEARAERAEVGGSLLRHSITASQLQALDRSSPSPSPRPGHERSFSRVSELGDISRPESPALFQRSGRDSDWSLARREAAGAILGTDQNFTSLTDEELNALFEEVQRARAERVNRGDDGEDSESATSYPIRDKYLSTGTLDNLSLDTALTMPSTPKQSEPDERLKEIREELQNQLEKQKEEYQDQLKNAEAANVEIEEIKKEKVKMEAALQELKEDMQKQLVVQRKQYEEKIEKMDPLKRPKTNPKLSDEEIDQAKQTVKVWRSRHYVKMAETVLQNAAILKEAQIMSNELDESVVFQFTVVDIGHVLCSSYDMVLNGLTGEGDDIALEEAQKPCIGVRVVDYRSSVVHLWSLEKLNDRVRQMRQMHQYLDQPEYAQHLSLDNPFVETCMPSYTLVGEVDVPLNAVFESRVQDSTLDVLSPYTSHVVGIIKLSLEPSHARAPTNTLKFNVVMHELVGFAEREGTEVHAQLFIPGISEEAGITTTQMIKDFDEGPIRFESVHSMNVPLFAPQDVTLRVAIFAKVSTMHLDKLLSWDDMRDAVPMKDDPKGTRINESQFFTQEKHDLLSRIQIMELNEVGEYAAVEVTQTSELDTGTFQLHQGLQRRIAINISHSSGEALPWGDVSVVRVGKIRLVDSAGKTPDMASNDPDIALKLSSNPVFRENANGTRNIAIHAQWDSSMHNSLLLDRVTADKYRVQMTISWEISSEKLAEPMKFSQKVCVQIMSRSFVRQTSVFSALWQNVRFVRSSTGIFTLTMRPAPIKRIGDLWRMNSQHDYVKGEENLTAWTPRGVSLVSDFILARKKKKRVAQLGATQTILSKLGMDGTNEKSTPDEPEPEPSPELKPIIPDDDDLLNDTPDTSQAPPDEEEYFNGETFGTEEVAEVAEEEGTVRLEDAQPQSEYNEGQTELMERCLKLWKKYPDPLVSILSPENTAPPTNGVMSDSPAPPTLITTIIRVPKNPKVLKGGYLLIPNSDSTRWVKRFVELRRPYLHIHSATDGDEVALVSLRNSRIDSQPGVLGLLHGPDDYDAPQGQTGGVDFTPGHRRTGSGRVISTIWTGTGGGNSSGGPGLQRLSERMQSAVFAVYGTDNTWLFAARSERDKMDWIFRIDQTFMSSNDSVPGSGVASPYPGN</sequence>
<dbReference type="InterPro" id="IPR000253">
    <property type="entry name" value="FHA_dom"/>
</dbReference>
<evidence type="ECO:0000256" key="3">
    <source>
        <dbReference type="ARBA" id="ARBA00022490"/>
    </source>
</evidence>
<protein>
    <recommendedName>
        <fullName evidence="17">Kinesin</fullName>
    </recommendedName>
</protein>
<dbReference type="InterPro" id="IPR032405">
    <property type="entry name" value="Kinesin_assoc"/>
</dbReference>
<feature type="region of interest" description="Disordered" evidence="12">
    <location>
        <begin position="1408"/>
        <end position="1462"/>
    </location>
</feature>
<proteinExistence type="inferred from homology"/>
<comment type="similarity">
    <text evidence="10">Belongs to the TRAFAC class myosin-kinesin ATPase superfamily. Kinesin family.</text>
</comment>
<dbReference type="Pfam" id="PF12423">
    <property type="entry name" value="KIF1B"/>
    <property type="match status" value="1"/>
</dbReference>
<evidence type="ECO:0000256" key="9">
    <source>
        <dbReference type="ARBA" id="ARBA00023212"/>
    </source>
</evidence>
<comment type="subcellular location">
    <subcellularLocation>
        <location evidence="1">Cytoplasm</location>
        <location evidence="1">Cytoskeleton</location>
    </subcellularLocation>
</comment>
<dbReference type="Gene3D" id="3.40.850.10">
    <property type="entry name" value="Kinesin motor domain"/>
    <property type="match status" value="1"/>
</dbReference>
<feature type="domain" description="PH" evidence="13">
    <location>
        <begin position="1551"/>
        <end position="1703"/>
    </location>
</feature>
<feature type="region of interest" description="Disordered" evidence="12">
    <location>
        <begin position="700"/>
        <end position="721"/>
    </location>
</feature>
<dbReference type="PRINTS" id="PR00380">
    <property type="entry name" value="KINESINHEAVY"/>
</dbReference>
<dbReference type="GO" id="GO:0008017">
    <property type="term" value="F:microtubule binding"/>
    <property type="evidence" value="ECO:0007669"/>
    <property type="project" value="InterPro"/>
</dbReference>
<dbReference type="InterPro" id="IPR001752">
    <property type="entry name" value="Kinesin_motor_dom"/>
</dbReference>
<keyword evidence="4" id="KW-0493">Microtubule</keyword>
<organism evidence="15 16">
    <name type="scientific">Dactylonectria estremocensis</name>
    <dbReference type="NCBI Taxonomy" id="1079267"/>
    <lineage>
        <taxon>Eukaryota</taxon>
        <taxon>Fungi</taxon>
        <taxon>Dikarya</taxon>
        <taxon>Ascomycota</taxon>
        <taxon>Pezizomycotina</taxon>
        <taxon>Sordariomycetes</taxon>
        <taxon>Hypocreomycetidae</taxon>
        <taxon>Hypocreales</taxon>
        <taxon>Nectriaceae</taxon>
        <taxon>Dactylonectria</taxon>
    </lineage>
</organism>
<feature type="domain" description="Kinesin motor" evidence="14">
    <location>
        <begin position="8"/>
        <end position="355"/>
    </location>
</feature>
<dbReference type="InterPro" id="IPR001849">
    <property type="entry name" value="PH_domain"/>
</dbReference>
<feature type="coiled-coil region" evidence="11">
    <location>
        <begin position="751"/>
        <end position="824"/>
    </location>
</feature>
<dbReference type="CDD" id="cd22705">
    <property type="entry name" value="FHA_KIF1"/>
    <property type="match status" value="1"/>
</dbReference>
<dbReference type="Gene3D" id="2.60.200.20">
    <property type="match status" value="1"/>
</dbReference>
<dbReference type="SUPFAM" id="SSF49879">
    <property type="entry name" value="SMAD/FHA domain"/>
    <property type="match status" value="1"/>
</dbReference>
<keyword evidence="6 10" id="KW-0067">ATP-binding</keyword>
<evidence type="ECO:0000256" key="2">
    <source>
        <dbReference type="ARBA" id="ARBA00022448"/>
    </source>
</evidence>
<evidence type="ECO:0008006" key="17">
    <source>
        <dbReference type="Google" id="ProtNLM"/>
    </source>
</evidence>
<dbReference type="Pfam" id="PF00225">
    <property type="entry name" value="Kinesin"/>
    <property type="match status" value="1"/>
</dbReference>
<evidence type="ECO:0000256" key="11">
    <source>
        <dbReference type="SAM" id="Coils"/>
    </source>
</evidence>
<evidence type="ECO:0000256" key="10">
    <source>
        <dbReference type="PROSITE-ProRule" id="PRU00283"/>
    </source>
</evidence>
<evidence type="ECO:0000259" key="14">
    <source>
        <dbReference type="PROSITE" id="PS50067"/>
    </source>
</evidence>
<name>A0A9P9EZJ5_9HYPO</name>
<dbReference type="GO" id="GO:0047496">
    <property type="term" value="P:vesicle transport along microtubule"/>
    <property type="evidence" value="ECO:0007669"/>
    <property type="project" value="UniProtKB-ARBA"/>
</dbReference>
<dbReference type="GO" id="GO:0005524">
    <property type="term" value="F:ATP binding"/>
    <property type="evidence" value="ECO:0007669"/>
    <property type="project" value="UniProtKB-UniRule"/>
</dbReference>
<evidence type="ECO:0000256" key="1">
    <source>
        <dbReference type="ARBA" id="ARBA00004245"/>
    </source>
</evidence>
<dbReference type="Gene3D" id="2.30.29.30">
    <property type="entry name" value="Pleckstrin-homology domain (PH domain)/Phosphotyrosine-binding domain (PTB)"/>
    <property type="match status" value="1"/>
</dbReference>
<feature type="binding site" evidence="10">
    <location>
        <begin position="102"/>
        <end position="109"/>
    </location>
    <ligand>
        <name>ATP</name>
        <dbReference type="ChEBI" id="CHEBI:30616"/>
    </ligand>
</feature>
<evidence type="ECO:0000259" key="13">
    <source>
        <dbReference type="PROSITE" id="PS50003"/>
    </source>
</evidence>
<reference evidence="15" key="1">
    <citation type="journal article" date="2021" name="Nat. Commun.">
        <title>Genetic determinants of endophytism in the Arabidopsis root mycobiome.</title>
        <authorList>
            <person name="Mesny F."/>
            <person name="Miyauchi S."/>
            <person name="Thiergart T."/>
            <person name="Pickel B."/>
            <person name="Atanasova L."/>
            <person name="Karlsson M."/>
            <person name="Huettel B."/>
            <person name="Barry K.W."/>
            <person name="Haridas S."/>
            <person name="Chen C."/>
            <person name="Bauer D."/>
            <person name="Andreopoulos W."/>
            <person name="Pangilinan J."/>
            <person name="LaButti K."/>
            <person name="Riley R."/>
            <person name="Lipzen A."/>
            <person name="Clum A."/>
            <person name="Drula E."/>
            <person name="Henrissat B."/>
            <person name="Kohler A."/>
            <person name="Grigoriev I.V."/>
            <person name="Martin F.M."/>
            <person name="Hacquard S."/>
        </authorList>
    </citation>
    <scope>NUCLEOTIDE SEQUENCE</scope>
    <source>
        <strain evidence="15">MPI-CAGE-AT-0021</strain>
    </source>
</reference>
<keyword evidence="7 11" id="KW-0175">Coiled coil</keyword>
<keyword evidence="2" id="KW-0813">Transport</keyword>
<dbReference type="PROSITE" id="PS50067">
    <property type="entry name" value="KINESIN_MOTOR_2"/>
    <property type="match status" value="1"/>
</dbReference>
<dbReference type="OrthoDB" id="3176171at2759"/>
<dbReference type="Pfam" id="PF12473">
    <property type="entry name" value="DUF3694"/>
    <property type="match status" value="1"/>
</dbReference>
<dbReference type="Pfam" id="PF16183">
    <property type="entry name" value="Kinesin_assoc"/>
    <property type="match status" value="1"/>
</dbReference>
<dbReference type="CDD" id="cd01365">
    <property type="entry name" value="KISc_KIF1A_KIF1B"/>
    <property type="match status" value="1"/>
</dbReference>
<dbReference type="InterPro" id="IPR022140">
    <property type="entry name" value="Kinesin-like_KIF1-typ"/>
</dbReference>
<dbReference type="PROSITE" id="PS00411">
    <property type="entry name" value="KINESIN_MOTOR_1"/>
    <property type="match status" value="1"/>
</dbReference>
<dbReference type="PANTHER" id="PTHR47117">
    <property type="entry name" value="STAR-RELATED LIPID TRANSFER PROTEIN 9"/>
    <property type="match status" value="1"/>
</dbReference>
<keyword evidence="5 10" id="KW-0547">Nucleotide-binding</keyword>
<dbReference type="SUPFAM" id="SSF52540">
    <property type="entry name" value="P-loop containing nucleoside triphosphate hydrolases"/>
    <property type="match status" value="1"/>
</dbReference>
<keyword evidence="3" id="KW-0963">Cytoplasm</keyword>
<dbReference type="Proteomes" id="UP000717696">
    <property type="component" value="Unassembled WGS sequence"/>
</dbReference>
<dbReference type="SMART" id="SM00233">
    <property type="entry name" value="PH"/>
    <property type="match status" value="1"/>
</dbReference>
<dbReference type="InterPro" id="IPR022164">
    <property type="entry name" value="Kinesin-like"/>
</dbReference>
<dbReference type="InterPro" id="IPR011993">
    <property type="entry name" value="PH-like_dom_sf"/>
</dbReference>
<gene>
    <name evidence="15" type="ORF">B0J13DRAFT_606574</name>
</gene>
<dbReference type="SMART" id="SM00129">
    <property type="entry name" value="KISc"/>
    <property type="match status" value="1"/>
</dbReference>
<keyword evidence="16" id="KW-1185">Reference proteome</keyword>
<dbReference type="SUPFAM" id="SSF50729">
    <property type="entry name" value="PH domain-like"/>
    <property type="match status" value="1"/>
</dbReference>
<keyword evidence="9" id="KW-0206">Cytoskeleton</keyword>
<evidence type="ECO:0000313" key="15">
    <source>
        <dbReference type="EMBL" id="KAH7149442.1"/>
    </source>
</evidence>